<keyword evidence="1" id="KW-0687">Ribonucleoprotein</keyword>
<feature type="non-terminal residue" evidence="1">
    <location>
        <position position="226"/>
    </location>
</feature>
<comment type="caution">
    <text evidence="1">The sequence shown here is derived from an EMBL/GenBank/DDBJ whole genome shotgun (WGS) entry which is preliminary data.</text>
</comment>
<proteinExistence type="predicted"/>
<sequence>MVSKKTENTVTEEKKSKGKKVDVLVVKLRRPRPKPLRGRSPTAAKTLSCCEELAHTVIKARYKRKYSARSRIKEKGEKFLAIVTKPNGTDNNGRTQGIKLHKVPQYYPTEGVPQKLLGHSKNPSVSKSEDHEKTQLNLVSTNSTNIVISGVKIPKHLPELASRSSHVIPNIREMRSPHREGEAGDDRTAQADQSLWIRRFFQIQAALQLQGHLHYVSHPWNSPSQN</sequence>
<dbReference type="GO" id="GO:0005840">
    <property type="term" value="C:ribosome"/>
    <property type="evidence" value="ECO:0007669"/>
    <property type="project" value="UniProtKB-KW"/>
</dbReference>
<evidence type="ECO:0000313" key="2">
    <source>
        <dbReference type="Proteomes" id="UP000700334"/>
    </source>
</evidence>
<keyword evidence="1" id="KW-0689">Ribosomal protein</keyword>
<evidence type="ECO:0000313" key="1">
    <source>
        <dbReference type="EMBL" id="KAG8507754.1"/>
    </source>
</evidence>
<organism evidence="1 2">
    <name type="scientific">Galemys pyrenaicus</name>
    <name type="common">Iberian desman</name>
    <name type="synonym">Pyrenean desman</name>
    <dbReference type="NCBI Taxonomy" id="202257"/>
    <lineage>
        <taxon>Eukaryota</taxon>
        <taxon>Metazoa</taxon>
        <taxon>Chordata</taxon>
        <taxon>Craniata</taxon>
        <taxon>Vertebrata</taxon>
        <taxon>Euteleostomi</taxon>
        <taxon>Mammalia</taxon>
        <taxon>Eutheria</taxon>
        <taxon>Laurasiatheria</taxon>
        <taxon>Eulipotyphla</taxon>
        <taxon>Talpidae</taxon>
        <taxon>Galemys</taxon>
    </lineage>
</organism>
<reference evidence="1" key="1">
    <citation type="journal article" date="2021" name="Evol. Appl.">
        <title>The genome of the Pyrenean desman and the effects of bottlenecks and inbreeding on the genomic landscape of an endangered species.</title>
        <authorList>
            <person name="Escoda L."/>
            <person name="Castresana J."/>
        </authorList>
    </citation>
    <scope>NUCLEOTIDE SEQUENCE</scope>
    <source>
        <strain evidence="1">IBE-C5619</strain>
    </source>
</reference>
<gene>
    <name evidence="1" type="ORF">J0S82_016967</name>
</gene>
<dbReference type="Proteomes" id="UP000700334">
    <property type="component" value="Unassembled WGS sequence"/>
</dbReference>
<dbReference type="AlphaFoldDB" id="A0A8J6AAA7"/>
<dbReference type="EMBL" id="JAGFMF010012094">
    <property type="protein sequence ID" value="KAG8507754.1"/>
    <property type="molecule type" value="Genomic_DNA"/>
</dbReference>
<accession>A0A8J6AAA7</accession>
<name>A0A8J6AAA7_GALPY</name>
<keyword evidence="2" id="KW-1185">Reference proteome</keyword>
<protein>
    <submittedName>
        <fullName evidence="1">60S ribosomal protein L6</fullName>
    </submittedName>
</protein>